<comment type="similarity">
    <text evidence="1">Belongs to the outer membrane factor (OMF) (TC 1.B.17) family.</text>
</comment>
<evidence type="ECO:0000313" key="3">
    <source>
        <dbReference type="EMBL" id="MBZ2209801.1"/>
    </source>
</evidence>
<dbReference type="Gene3D" id="1.20.1600.10">
    <property type="entry name" value="Outer membrane efflux proteins (OEP)"/>
    <property type="match status" value="1"/>
</dbReference>
<dbReference type="SUPFAM" id="SSF56954">
    <property type="entry name" value="Outer membrane efflux proteins (OEP)"/>
    <property type="match status" value="1"/>
</dbReference>
<dbReference type="PANTHER" id="PTHR30203:SF24">
    <property type="entry name" value="BLR4935 PROTEIN"/>
    <property type="match status" value="1"/>
</dbReference>
<evidence type="ECO:0000256" key="2">
    <source>
        <dbReference type="SAM" id="Coils"/>
    </source>
</evidence>
<evidence type="ECO:0000313" key="4">
    <source>
        <dbReference type="Proteomes" id="UP000809349"/>
    </source>
</evidence>
<keyword evidence="4" id="KW-1185">Reference proteome</keyword>
<keyword evidence="2" id="KW-0175">Coiled coil</keyword>
<dbReference type="InterPro" id="IPR003423">
    <property type="entry name" value="OMP_efflux"/>
</dbReference>
<dbReference type="PANTHER" id="PTHR30203">
    <property type="entry name" value="OUTER MEMBRANE CATION EFFLUX PROTEIN"/>
    <property type="match status" value="1"/>
</dbReference>
<dbReference type="Pfam" id="PF02321">
    <property type="entry name" value="OEP"/>
    <property type="match status" value="1"/>
</dbReference>
<dbReference type="Proteomes" id="UP000809349">
    <property type="component" value="Unassembled WGS sequence"/>
</dbReference>
<name>A0ABS7SV18_9BURK</name>
<proteinExistence type="inferred from homology"/>
<protein>
    <submittedName>
        <fullName evidence="3">TolC family protein</fullName>
    </submittedName>
</protein>
<reference evidence="3 4" key="2">
    <citation type="submission" date="2021-08" db="EMBL/GenBank/DDBJ databases">
        <title>Massilia sp. R798.</title>
        <authorList>
            <person name="Baek J.H."/>
            <person name="Jung H.S."/>
            <person name="Kim K.R."/>
            <person name="Jeon C.O."/>
        </authorList>
    </citation>
    <scope>NUCLEOTIDE SEQUENCE [LARGE SCALE GENOMIC DNA]</scope>
    <source>
        <strain evidence="3 4">R798</strain>
    </source>
</reference>
<reference evidence="3 4" key="1">
    <citation type="submission" date="2021-01" db="EMBL/GenBank/DDBJ databases">
        <authorList>
            <person name="Ruan W."/>
            <person name="Khan S.A."/>
            <person name="Jeon C.O."/>
        </authorList>
    </citation>
    <scope>NUCLEOTIDE SEQUENCE [LARGE SCALE GENOMIC DNA]</scope>
    <source>
        <strain evidence="3 4">R798</strain>
    </source>
</reference>
<sequence>MSSLFFKAAGRPQIPAVRWPAAVVLAALLGALSNVAFAFDAPLTLEEATRLAVERSRLLAAKDLASQASREMAVAAGRLPDPVLKIGLDNLPINGPDQFSTTRDFMTQRRIGLMQDLTRADKRQLRTERYEREAEKSAAEKAAASAAIQRDTAMAWLARSYAEAMASAVSEQAAQAKLEVQAAEAAYRAGRGTQADLFNARSALVAFDDRASEIRGSIADATIKLARRVGDAAQRPLADKPATSAVRLDPATLEIQLADHPNIAVLNKQEEIGATEAKLARADKKADWTVEVAFQQRGQAYSNMVSLGVSVPLQWNQKNRQDRELASKLAQVEQAKAERDDALLERVAEVRAMLNEWHTRRERHTRYERELVPLAQSRSAAQLAAYRGGKAALADVLAARNAELAVRLEALQLEAEAAQLWAQLNFVFPQDSRPAHSVARMYKDPK</sequence>
<organism evidence="3 4">
    <name type="scientific">Massilia soli</name>
    <dbReference type="NCBI Taxonomy" id="2792854"/>
    <lineage>
        <taxon>Bacteria</taxon>
        <taxon>Pseudomonadati</taxon>
        <taxon>Pseudomonadota</taxon>
        <taxon>Betaproteobacteria</taxon>
        <taxon>Burkholderiales</taxon>
        <taxon>Oxalobacteraceae</taxon>
        <taxon>Telluria group</taxon>
        <taxon>Massilia</taxon>
    </lineage>
</organism>
<feature type="coiled-coil region" evidence="2">
    <location>
        <begin position="318"/>
        <end position="345"/>
    </location>
</feature>
<gene>
    <name evidence="3" type="ORF">I4X03_021255</name>
</gene>
<comment type="caution">
    <text evidence="3">The sequence shown here is derived from an EMBL/GenBank/DDBJ whole genome shotgun (WGS) entry which is preliminary data.</text>
</comment>
<evidence type="ECO:0000256" key="1">
    <source>
        <dbReference type="ARBA" id="ARBA00007613"/>
    </source>
</evidence>
<dbReference type="InterPro" id="IPR010131">
    <property type="entry name" value="MdtP/NodT-like"/>
</dbReference>
<accession>A0ABS7SV18</accession>
<dbReference type="EMBL" id="JAFBIL020000009">
    <property type="protein sequence ID" value="MBZ2209801.1"/>
    <property type="molecule type" value="Genomic_DNA"/>
</dbReference>
<dbReference type="RefSeq" id="WP_223470502.1">
    <property type="nucleotide sequence ID" value="NZ_JAFBIL020000009.1"/>
</dbReference>